<name>A0A323TK59_9BACI</name>
<evidence type="ECO:0008006" key="3">
    <source>
        <dbReference type="Google" id="ProtNLM"/>
    </source>
</evidence>
<reference evidence="1 2" key="1">
    <citation type="submission" date="2017-10" db="EMBL/GenBank/DDBJ databases">
        <title>Bacillus sp. nov., a halophilic bacterium isolated from a Keqin Lake.</title>
        <authorList>
            <person name="Wang H."/>
        </authorList>
    </citation>
    <scope>NUCLEOTIDE SEQUENCE [LARGE SCALE GENOMIC DNA]</scope>
    <source>
        <strain evidence="1 2">KQ-12</strain>
    </source>
</reference>
<dbReference type="EMBL" id="PDOD01000001">
    <property type="protein sequence ID" value="PYZ95288.1"/>
    <property type="molecule type" value="Genomic_DNA"/>
</dbReference>
<organism evidence="1 2">
    <name type="scientific">Salipaludibacillus keqinensis</name>
    <dbReference type="NCBI Taxonomy" id="2045207"/>
    <lineage>
        <taxon>Bacteria</taxon>
        <taxon>Bacillati</taxon>
        <taxon>Bacillota</taxon>
        <taxon>Bacilli</taxon>
        <taxon>Bacillales</taxon>
        <taxon>Bacillaceae</taxon>
    </lineage>
</organism>
<evidence type="ECO:0000313" key="1">
    <source>
        <dbReference type="EMBL" id="PYZ95288.1"/>
    </source>
</evidence>
<comment type="caution">
    <text evidence="1">The sequence shown here is derived from an EMBL/GenBank/DDBJ whole genome shotgun (WGS) entry which is preliminary data.</text>
</comment>
<dbReference type="AlphaFoldDB" id="A0A323TK59"/>
<dbReference type="OrthoDB" id="9787585at2"/>
<sequence length="45" mass="5458">MIVEEYTFNEIDVKLLYVSMTRALHRLFMFSEKNHHELVEKIACE</sequence>
<dbReference type="Gene3D" id="3.40.50.300">
    <property type="entry name" value="P-loop containing nucleotide triphosphate hydrolases"/>
    <property type="match status" value="1"/>
</dbReference>
<evidence type="ECO:0000313" key="2">
    <source>
        <dbReference type="Proteomes" id="UP000248214"/>
    </source>
</evidence>
<gene>
    <name evidence="1" type="ORF">CR194_00475</name>
</gene>
<keyword evidence="2" id="KW-1185">Reference proteome</keyword>
<dbReference type="InterPro" id="IPR027417">
    <property type="entry name" value="P-loop_NTPase"/>
</dbReference>
<dbReference type="Proteomes" id="UP000248214">
    <property type="component" value="Unassembled WGS sequence"/>
</dbReference>
<protein>
    <recommendedName>
        <fullName evidence="3">UvrD-like helicase C-terminal domain-containing protein</fullName>
    </recommendedName>
</protein>
<accession>A0A323TK59</accession>
<proteinExistence type="predicted"/>